<name>A0AAW2PK86_SESRA</name>
<dbReference type="AlphaFoldDB" id="A0AAW2PK86"/>
<feature type="region of interest" description="Disordered" evidence="1">
    <location>
        <begin position="1"/>
        <end position="22"/>
    </location>
</feature>
<gene>
    <name evidence="2" type="ORF">Sradi_3995700</name>
</gene>
<evidence type="ECO:0000313" key="2">
    <source>
        <dbReference type="EMBL" id="KAL0355488.1"/>
    </source>
</evidence>
<reference evidence="2" key="2">
    <citation type="journal article" date="2024" name="Plant">
        <title>Genomic evolution and insights into agronomic trait innovations of Sesamum species.</title>
        <authorList>
            <person name="Miao H."/>
            <person name="Wang L."/>
            <person name="Qu L."/>
            <person name="Liu H."/>
            <person name="Sun Y."/>
            <person name="Le M."/>
            <person name="Wang Q."/>
            <person name="Wei S."/>
            <person name="Zheng Y."/>
            <person name="Lin W."/>
            <person name="Duan Y."/>
            <person name="Cao H."/>
            <person name="Xiong S."/>
            <person name="Wang X."/>
            <person name="Wei L."/>
            <person name="Li C."/>
            <person name="Ma Q."/>
            <person name="Ju M."/>
            <person name="Zhao R."/>
            <person name="Li G."/>
            <person name="Mu C."/>
            <person name="Tian Q."/>
            <person name="Mei H."/>
            <person name="Zhang T."/>
            <person name="Gao T."/>
            <person name="Zhang H."/>
        </authorList>
    </citation>
    <scope>NUCLEOTIDE SEQUENCE</scope>
    <source>
        <strain evidence="2">G02</strain>
    </source>
</reference>
<organism evidence="2">
    <name type="scientific">Sesamum radiatum</name>
    <name type="common">Black benniseed</name>
    <dbReference type="NCBI Taxonomy" id="300843"/>
    <lineage>
        <taxon>Eukaryota</taxon>
        <taxon>Viridiplantae</taxon>
        <taxon>Streptophyta</taxon>
        <taxon>Embryophyta</taxon>
        <taxon>Tracheophyta</taxon>
        <taxon>Spermatophyta</taxon>
        <taxon>Magnoliopsida</taxon>
        <taxon>eudicotyledons</taxon>
        <taxon>Gunneridae</taxon>
        <taxon>Pentapetalae</taxon>
        <taxon>asterids</taxon>
        <taxon>lamiids</taxon>
        <taxon>Lamiales</taxon>
        <taxon>Pedaliaceae</taxon>
        <taxon>Sesamum</taxon>
    </lineage>
</organism>
<reference evidence="2" key="1">
    <citation type="submission" date="2020-06" db="EMBL/GenBank/DDBJ databases">
        <authorList>
            <person name="Li T."/>
            <person name="Hu X."/>
            <person name="Zhang T."/>
            <person name="Song X."/>
            <person name="Zhang H."/>
            <person name="Dai N."/>
            <person name="Sheng W."/>
            <person name="Hou X."/>
            <person name="Wei L."/>
        </authorList>
    </citation>
    <scope>NUCLEOTIDE SEQUENCE</scope>
    <source>
        <strain evidence="2">G02</strain>
        <tissue evidence="2">Leaf</tissue>
    </source>
</reference>
<sequence>MSRLQRGANETLCANRGPPSPQAICSTTSQLPIWICVCAIGAVEAKVIMGASSPPFAELRTMLLLSLYHASLCSSPRASSSLMGLHISSMLR</sequence>
<protein>
    <submittedName>
        <fullName evidence="2">Uncharacterized protein</fullName>
    </submittedName>
</protein>
<evidence type="ECO:0000256" key="1">
    <source>
        <dbReference type="SAM" id="MobiDB-lite"/>
    </source>
</evidence>
<dbReference type="EMBL" id="JACGWJ010000017">
    <property type="protein sequence ID" value="KAL0355488.1"/>
    <property type="molecule type" value="Genomic_DNA"/>
</dbReference>
<accession>A0AAW2PK86</accession>
<comment type="caution">
    <text evidence="2">The sequence shown here is derived from an EMBL/GenBank/DDBJ whole genome shotgun (WGS) entry which is preliminary data.</text>
</comment>
<proteinExistence type="predicted"/>